<evidence type="ECO:0000256" key="1">
    <source>
        <dbReference type="SAM" id="MobiDB-lite"/>
    </source>
</evidence>
<evidence type="ECO:0000313" key="2">
    <source>
        <dbReference type="EMBL" id="GAA0967553.1"/>
    </source>
</evidence>
<sequence>MKEAVDAAERRPRVLRPASRYDREAEPTVEVDYPCDDLSGSRNLPALIEFGHNGIREGHRAPADGCGSEKTCQRRISRRGGGTPAEMNLGDGVDQIREWHPT</sequence>
<feature type="region of interest" description="Disordered" evidence="1">
    <location>
        <begin position="61"/>
        <end position="90"/>
    </location>
</feature>
<dbReference type="EMBL" id="BAAAHH010000050">
    <property type="protein sequence ID" value="GAA0967553.1"/>
    <property type="molecule type" value="Genomic_DNA"/>
</dbReference>
<proteinExistence type="predicted"/>
<gene>
    <name evidence="2" type="ORF">GCM10009550_71600</name>
</gene>
<accession>A0ABP4CI59</accession>
<protein>
    <submittedName>
        <fullName evidence="2">Uncharacterized protein</fullName>
    </submittedName>
</protein>
<dbReference type="Proteomes" id="UP001500665">
    <property type="component" value="Unassembled WGS sequence"/>
</dbReference>
<keyword evidence="3" id="KW-1185">Reference proteome</keyword>
<feature type="compositionally biased region" description="Basic and acidic residues" evidence="1">
    <location>
        <begin position="1"/>
        <end position="12"/>
    </location>
</feature>
<feature type="region of interest" description="Disordered" evidence="1">
    <location>
        <begin position="1"/>
        <end position="27"/>
    </location>
</feature>
<reference evidence="3" key="1">
    <citation type="journal article" date="2019" name="Int. J. Syst. Evol. Microbiol.">
        <title>The Global Catalogue of Microorganisms (GCM) 10K type strain sequencing project: providing services to taxonomists for standard genome sequencing and annotation.</title>
        <authorList>
            <consortium name="The Broad Institute Genomics Platform"/>
            <consortium name="The Broad Institute Genome Sequencing Center for Infectious Disease"/>
            <person name="Wu L."/>
            <person name="Ma J."/>
        </authorList>
    </citation>
    <scope>NUCLEOTIDE SEQUENCE [LARGE SCALE GENOMIC DNA]</scope>
    <source>
        <strain evidence="3">JCM 10696</strain>
    </source>
</reference>
<evidence type="ECO:0000313" key="3">
    <source>
        <dbReference type="Proteomes" id="UP001500665"/>
    </source>
</evidence>
<organism evidence="2 3">
    <name type="scientific">Actinocorallia libanotica</name>
    <dbReference type="NCBI Taxonomy" id="46162"/>
    <lineage>
        <taxon>Bacteria</taxon>
        <taxon>Bacillati</taxon>
        <taxon>Actinomycetota</taxon>
        <taxon>Actinomycetes</taxon>
        <taxon>Streptosporangiales</taxon>
        <taxon>Thermomonosporaceae</taxon>
        <taxon>Actinocorallia</taxon>
    </lineage>
</organism>
<name>A0ABP4CI59_9ACTN</name>
<comment type="caution">
    <text evidence="2">The sequence shown here is derived from an EMBL/GenBank/DDBJ whole genome shotgun (WGS) entry which is preliminary data.</text>
</comment>